<dbReference type="EMBL" id="VFQX01000041">
    <property type="protein sequence ID" value="KAF0976019.1"/>
    <property type="molecule type" value="Genomic_DNA"/>
</dbReference>
<proteinExistence type="predicted"/>
<dbReference type="OrthoDB" id="16434at2759"/>
<comment type="caution">
    <text evidence="1">The sequence shown here is derived from an EMBL/GenBank/DDBJ whole genome shotgun (WGS) entry which is preliminary data.</text>
</comment>
<keyword evidence="2" id="KW-1185">Reference proteome</keyword>
<evidence type="ECO:0000313" key="1">
    <source>
        <dbReference type="EMBL" id="KAF0976019.1"/>
    </source>
</evidence>
<evidence type="ECO:0000313" key="2">
    <source>
        <dbReference type="Proteomes" id="UP000444721"/>
    </source>
</evidence>
<organism evidence="1 2">
    <name type="scientific">Naegleria fowleri</name>
    <name type="common">Brain eating amoeba</name>
    <dbReference type="NCBI Taxonomy" id="5763"/>
    <lineage>
        <taxon>Eukaryota</taxon>
        <taxon>Discoba</taxon>
        <taxon>Heterolobosea</taxon>
        <taxon>Tetramitia</taxon>
        <taxon>Eutetramitia</taxon>
        <taxon>Vahlkampfiidae</taxon>
        <taxon>Naegleria</taxon>
    </lineage>
</organism>
<dbReference type="VEuPathDB" id="AmoebaDB:NF0126680"/>
<name>A0A6A5BSY6_NAEFO</name>
<dbReference type="AlphaFoldDB" id="A0A6A5BSY6"/>
<dbReference type="OMA" id="HWILENT"/>
<dbReference type="InterPro" id="IPR032053">
    <property type="entry name" value="Ribosomal_mS34"/>
</dbReference>
<dbReference type="Pfam" id="PF16053">
    <property type="entry name" value="MRP-S34"/>
    <property type="match status" value="1"/>
</dbReference>
<dbReference type="Proteomes" id="UP000444721">
    <property type="component" value="Unassembled WGS sequence"/>
</dbReference>
<dbReference type="GO" id="GO:0003735">
    <property type="term" value="F:structural constituent of ribosome"/>
    <property type="evidence" value="ECO:0007669"/>
    <property type="project" value="InterPro"/>
</dbReference>
<gene>
    <name evidence="1" type="ORF">FDP41_004695</name>
</gene>
<reference evidence="1 2" key="1">
    <citation type="journal article" date="2019" name="Sci. Rep.">
        <title>Nanopore sequencing improves the draft genome of the human pathogenic amoeba Naegleria fowleri.</title>
        <authorList>
            <person name="Liechti N."/>
            <person name="Schurch N."/>
            <person name="Bruggmann R."/>
            <person name="Wittwer M."/>
        </authorList>
    </citation>
    <scope>NUCLEOTIDE SEQUENCE [LARGE SCALE GENOMIC DNA]</scope>
    <source>
        <strain evidence="1 2">ATCC 30894</strain>
    </source>
</reference>
<dbReference type="VEuPathDB" id="AmoebaDB:NfTy_084600"/>
<accession>A0A6A5BSY6</accession>
<dbReference type="PANTHER" id="PTHR35316">
    <property type="entry name" value="28S RIBOSOMAL S34 PROTEIN"/>
    <property type="match status" value="1"/>
</dbReference>
<dbReference type="GeneID" id="68111913"/>
<sequence length="145" mass="16972">MSVQKGIKAASEYVKEAIATTEKFHKKGINLFDLLSRTPKNGVDSCFKRKNWRFDTYYKITKVILSADGKHGTAWGVPYYHGKARSETPEKIHGALKKDLWKYIPEEKLQQYAISREVHEYDHWILENTMRQNEEAAKNIQQQQQ</sequence>
<dbReference type="VEuPathDB" id="AmoebaDB:FDP41_004695"/>
<dbReference type="GO" id="GO:0005739">
    <property type="term" value="C:mitochondrion"/>
    <property type="evidence" value="ECO:0007669"/>
    <property type="project" value="InterPro"/>
</dbReference>
<dbReference type="PANTHER" id="PTHR35316:SF1">
    <property type="entry name" value="28S RIBOSOMAL S34 PROTEIN"/>
    <property type="match status" value="1"/>
</dbReference>
<protein>
    <submittedName>
        <fullName evidence="1">Uncharacterized protein</fullName>
    </submittedName>
</protein>
<dbReference type="RefSeq" id="XP_044560732.1">
    <property type="nucleotide sequence ID" value="XM_044708136.1"/>
</dbReference>